<dbReference type="Gene3D" id="3.10.450.50">
    <property type="match status" value="1"/>
</dbReference>
<organism evidence="1 2">
    <name type="scientific">Terrabacter tumescens</name>
    <dbReference type="NCBI Taxonomy" id="60443"/>
    <lineage>
        <taxon>Bacteria</taxon>
        <taxon>Bacillati</taxon>
        <taxon>Actinomycetota</taxon>
        <taxon>Actinomycetes</taxon>
        <taxon>Micrococcales</taxon>
        <taxon>Intrasporangiaceae</taxon>
        <taxon>Terrabacter</taxon>
    </lineage>
</organism>
<dbReference type="EMBL" id="BMNZ01000002">
    <property type="protein sequence ID" value="GGM87870.1"/>
    <property type="molecule type" value="Genomic_DNA"/>
</dbReference>
<evidence type="ECO:0000313" key="2">
    <source>
        <dbReference type="Proteomes" id="UP000623461"/>
    </source>
</evidence>
<comment type="caution">
    <text evidence="1">The sequence shown here is derived from an EMBL/GenBank/DDBJ whole genome shotgun (WGS) entry which is preliminary data.</text>
</comment>
<accession>A0ABQ2HRN3</accession>
<protein>
    <recommendedName>
        <fullName evidence="3">DUF4440 domain-containing protein</fullName>
    </recommendedName>
</protein>
<name>A0ABQ2HRN3_9MICO</name>
<sequence>MCAVTSDATATTTATTTTASDRAEVLKIVDAFFGAFVSGPGCGERMDGLRALLLPQAVVVRTCGLEPAVMGVEDFIAPREALLTGGTLEHFREWPVEGRVEVFGDIAHWFGSYAKAGTQDGEPFTGRGMKTIQLVRTAGGWRISAAAWDDERDGVELPPV</sequence>
<keyword evidence="2" id="KW-1185">Reference proteome</keyword>
<dbReference type="Proteomes" id="UP000623461">
    <property type="component" value="Unassembled WGS sequence"/>
</dbReference>
<proteinExistence type="predicted"/>
<reference evidence="2" key="1">
    <citation type="journal article" date="2019" name="Int. J. Syst. Evol. Microbiol.">
        <title>The Global Catalogue of Microorganisms (GCM) 10K type strain sequencing project: providing services to taxonomists for standard genome sequencing and annotation.</title>
        <authorList>
            <consortium name="The Broad Institute Genomics Platform"/>
            <consortium name="The Broad Institute Genome Sequencing Center for Infectious Disease"/>
            <person name="Wu L."/>
            <person name="Ma J."/>
        </authorList>
    </citation>
    <scope>NUCLEOTIDE SEQUENCE [LARGE SCALE GENOMIC DNA]</scope>
    <source>
        <strain evidence="2">JCM 1365</strain>
    </source>
</reference>
<evidence type="ECO:0008006" key="3">
    <source>
        <dbReference type="Google" id="ProtNLM"/>
    </source>
</evidence>
<evidence type="ECO:0000313" key="1">
    <source>
        <dbReference type="EMBL" id="GGM87870.1"/>
    </source>
</evidence>
<gene>
    <name evidence="1" type="ORF">GCM10009721_11040</name>
</gene>
<dbReference type="InterPro" id="IPR032710">
    <property type="entry name" value="NTF2-like_dom_sf"/>
</dbReference>
<dbReference type="SUPFAM" id="SSF54427">
    <property type="entry name" value="NTF2-like"/>
    <property type="match status" value="1"/>
</dbReference>